<dbReference type="Pfam" id="PF08240">
    <property type="entry name" value="ADH_N"/>
    <property type="match status" value="1"/>
</dbReference>
<dbReference type="InterPro" id="IPR036291">
    <property type="entry name" value="NAD(P)-bd_dom_sf"/>
</dbReference>
<dbReference type="InterPro" id="IPR011032">
    <property type="entry name" value="GroES-like_sf"/>
</dbReference>
<feature type="domain" description="Enoyl reductase (ER)" evidence="2">
    <location>
        <begin position="14"/>
        <end position="344"/>
    </location>
</feature>
<keyword evidence="4" id="KW-1185">Reference proteome</keyword>
<sequence>MSDNMRAVVMTGRGEPDVLRVQDVSAPRAGPGEVRVRVRAVALNHLDVWVRKGVASPKLPLPHILGSDVTGEIDELGPGVTDLQVGTKIMLNPGVSCGHCEACLTGHDNLCPSYQILGEHRAGGYAEFVVVPRANVLPLPSGLDFVTGAAVPLGSLTAWQMVFDKAAVKPWHTVLVMAAGSGVSTWAIQFAKLAGARVIATAGDDTKLDLAKSLGADDVVNYRASDYGKAIKALTNGAGVDVALDHTGADNWQTTLRALKWGGVLVTCGATSGYEATTPLAHVFFKQLSILGSTMGRKGDLYKIARLVESGRVKPVVADVLPLSEAARAHEKMASRDFFGKIVLSVD</sequence>
<dbReference type="Proteomes" id="UP000248326">
    <property type="component" value="Unassembled WGS sequence"/>
</dbReference>
<dbReference type="InterPro" id="IPR051603">
    <property type="entry name" value="Zinc-ADH_QOR/CCCR"/>
</dbReference>
<evidence type="ECO:0000313" key="3">
    <source>
        <dbReference type="EMBL" id="PYE55884.1"/>
    </source>
</evidence>
<evidence type="ECO:0000259" key="2">
    <source>
        <dbReference type="SMART" id="SM00829"/>
    </source>
</evidence>
<evidence type="ECO:0000313" key="4">
    <source>
        <dbReference type="Proteomes" id="UP000248326"/>
    </source>
</evidence>
<dbReference type="Gene3D" id="3.90.180.10">
    <property type="entry name" value="Medium-chain alcohol dehydrogenases, catalytic domain"/>
    <property type="match status" value="1"/>
</dbReference>
<dbReference type="AlphaFoldDB" id="A0A318SBX7"/>
<dbReference type="EMBL" id="QJSX01000002">
    <property type="protein sequence ID" value="PYE55884.1"/>
    <property type="molecule type" value="Genomic_DNA"/>
</dbReference>
<dbReference type="SUPFAM" id="SSF51735">
    <property type="entry name" value="NAD(P)-binding Rossmann-fold domains"/>
    <property type="match status" value="1"/>
</dbReference>
<protein>
    <submittedName>
        <fullName evidence="3">NADPH:quinone reductase-like Zn-dependent oxidoreductase</fullName>
    </submittedName>
</protein>
<name>A0A318SBX7_9DEIO</name>
<organism evidence="3 4">
    <name type="scientific">Deinococcus yavapaiensis KR-236</name>
    <dbReference type="NCBI Taxonomy" id="694435"/>
    <lineage>
        <taxon>Bacteria</taxon>
        <taxon>Thermotogati</taxon>
        <taxon>Deinococcota</taxon>
        <taxon>Deinococci</taxon>
        <taxon>Deinococcales</taxon>
        <taxon>Deinococcaceae</taxon>
        <taxon>Deinococcus</taxon>
    </lineage>
</organism>
<dbReference type="CDD" id="cd08266">
    <property type="entry name" value="Zn_ADH_like1"/>
    <property type="match status" value="1"/>
</dbReference>
<dbReference type="RefSeq" id="WP_211317849.1">
    <property type="nucleotide sequence ID" value="NZ_QJSX01000002.1"/>
</dbReference>
<accession>A0A318SBX7</accession>
<reference evidence="3 4" key="1">
    <citation type="submission" date="2018-06" db="EMBL/GenBank/DDBJ databases">
        <title>Genomic Encyclopedia of Type Strains, Phase IV (KMG-IV): sequencing the most valuable type-strain genomes for metagenomic binning, comparative biology and taxonomic classification.</title>
        <authorList>
            <person name="Goeker M."/>
        </authorList>
    </citation>
    <scope>NUCLEOTIDE SEQUENCE [LARGE SCALE GENOMIC DNA]</scope>
    <source>
        <strain evidence="3 4">DSM 18048</strain>
    </source>
</reference>
<dbReference type="PANTHER" id="PTHR44154:SF1">
    <property type="entry name" value="QUINONE OXIDOREDUCTASE"/>
    <property type="match status" value="1"/>
</dbReference>
<dbReference type="Gene3D" id="3.40.50.720">
    <property type="entry name" value="NAD(P)-binding Rossmann-like Domain"/>
    <property type="match status" value="1"/>
</dbReference>
<dbReference type="InterPro" id="IPR013149">
    <property type="entry name" value="ADH-like_C"/>
</dbReference>
<dbReference type="SMART" id="SM00829">
    <property type="entry name" value="PKS_ER"/>
    <property type="match status" value="1"/>
</dbReference>
<dbReference type="SUPFAM" id="SSF50129">
    <property type="entry name" value="GroES-like"/>
    <property type="match status" value="1"/>
</dbReference>
<keyword evidence="1" id="KW-0521">NADP</keyword>
<dbReference type="Pfam" id="PF00107">
    <property type="entry name" value="ADH_zinc_N"/>
    <property type="match status" value="1"/>
</dbReference>
<dbReference type="GO" id="GO:0016491">
    <property type="term" value="F:oxidoreductase activity"/>
    <property type="evidence" value="ECO:0007669"/>
    <property type="project" value="InterPro"/>
</dbReference>
<evidence type="ECO:0000256" key="1">
    <source>
        <dbReference type="ARBA" id="ARBA00022857"/>
    </source>
</evidence>
<comment type="caution">
    <text evidence="3">The sequence shown here is derived from an EMBL/GenBank/DDBJ whole genome shotgun (WGS) entry which is preliminary data.</text>
</comment>
<gene>
    <name evidence="3" type="ORF">DES52_102250</name>
</gene>
<dbReference type="InterPro" id="IPR020843">
    <property type="entry name" value="ER"/>
</dbReference>
<dbReference type="PANTHER" id="PTHR44154">
    <property type="entry name" value="QUINONE OXIDOREDUCTASE"/>
    <property type="match status" value="1"/>
</dbReference>
<dbReference type="InterPro" id="IPR013154">
    <property type="entry name" value="ADH-like_N"/>
</dbReference>
<proteinExistence type="predicted"/>